<name>W1NEQ8_AMBTC</name>
<feature type="non-terminal residue" evidence="1">
    <location>
        <position position="1"/>
    </location>
</feature>
<dbReference type="Proteomes" id="UP000017836">
    <property type="component" value="Unassembled WGS sequence"/>
</dbReference>
<evidence type="ECO:0000313" key="1">
    <source>
        <dbReference type="EMBL" id="ERM93916.1"/>
    </source>
</evidence>
<dbReference type="EMBL" id="KI397541">
    <property type="protein sequence ID" value="ERM93916.1"/>
    <property type="molecule type" value="Genomic_DNA"/>
</dbReference>
<reference evidence="2" key="1">
    <citation type="journal article" date="2013" name="Science">
        <title>The Amborella genome and the evolution of flowering plants.</title>
        <authorList>
            <consortium name="Amborella Genome Project"/>
        </authorList>
    </citation>
    <scope>NUCLEOTIDE SEQUENCE [LARGE SCALE GENOMIC DNA]</scope>
</reference>
<sequence length="120" mass="13525">DMLASVNCRATIAEARALLNGYRLYNTDGGPLQIEGNQENTILWAPQKASHPWHPNNIFVKIFDRQEVLHPLLISGGNEISKQTSLFGKDKLETPLLWLSTILNSAHNFKDHSITKYRAT</sequence>
<dbReference type="HOGENOM" id="CLU_2055675_0_0_1"/>
<dbReference type="Gramene" id="ERM93916">
    <property type="protein sequence ID" value="ERM93916"/>
    <property type="gene ID" value="AMTR_s00137p00063560"/>
</dbReference>
<gene>
    <name evidence="1" type="ORF">AMTR_s00137p00063560</name>
</gene>
<protein>
    <submittedName>
        <fullName evidence="1">Uncharacterized protein</fullName>
    </submittedName>
</protein>
<proteinExistence type="predicted"/>
<organism evidence="1 2">
    <name type="scientific">Amborella trichopoda</name>
    <dbReference type="NCBI Taxonomy" id="13333"/>
    <lineage>
        <taxon>Eukaryota</taxon>
        <taxon>Viridiplantae</taxon>
        <taxon>Streptophyta</taxon>
        <taxon>Embryophyta</taxon>
        <taxon>Tracheophyta</taxon>
        <taxon>Spermatophyta</taxon>
        <taxon>Magnoliopsida</taxon>
        <taxon>Amborellales</taxon>
        <taxon>Amborellaceae</taxon>
        <taxon>Amborella</taxon>
    </lineage>
</organism>
<dbReference type="AlphaFoldDB" id="W1NEQ8"/>
<accession>W1NEQ8</accession>
<evidence type="ECO:0000313" key="2">
    <source>
        <dbReference type="Proteomes" id="UP000017836"/>
    </source>
</evidence>
<keyword evidence="2" id="KW-1185">Reference proteome</keyword>